<gene>
    <name evidence="3" type="primary">tadA</name>
    <name evidence="3" type="ORF">HKB16_08275</name>
</gene>
<evidence type="ECO:0000313" key="4">
    <source>
        <dbReference type="Proteomes" id="UP000518904"/>
    </source>
</evidence>
<organism evidence="3 4">
    <name type="scientific">Vibrio parahaemolyticus</name>
    <dbReference type="NCBI Taxonomy" id="670"/>
    <lineage>
        <taxon>Bacteria</taxon>
        <taxon>Pseudomonadati</taxon>
        <taxon>Pseudomonadota</taxon>
        <taxon>Gammaproteobacteria</taxon>
        <taxon>Vibrionales</taxon>
        <taxon>Vibrionaceae</taxon>
        <taxon>Vibrio</taxon>
    </lineage>
</organism>
<comment type="caution">
    <text evidence="3">The sequence shown here is derived from an EMBL/GenBank/DDBJ whole genome shotgun (WGS) entry which is preliminary data.</text>
</comment>
<name>A0A7Y0SGK5_VIBPH</name>
<dbReference type="EMBL" id="JABCLB010001064">
    <property type="protein sequence ID" value="NMU82877.1"/>
    <property type="molecule type" value="Genomic_DNA"/>
</dbReference>
<sequence>KSEVQPSLETFEGSGVKMAYAFYCKETLRHDVDISNIGEIRDTPTAAEFCRKAETGGLALATLHTNSALGVAQTFIQQLKMPAAI</sequence>
<dbReference type="InterPro" id="IPR001482">
    <property type="entry name" value="T2SS/T4SS_dom"/>
</dbReference>
<dbReference type="SUPFAM" id="SSF52540">
    <property type="entry name" value="P-loop containing nucleoside triphosphate hydrolases"/>
    <property type="match status" value="1"/>
</dbReference>
<evidence type="ECO:0000259" key="2">
    <source>
        <dbReference type="Pfam" id="PF00437"/>
    </source>
</evidence>
<proteinExistence type="inferred from homology"/>
<dbReference type="Proteomes" id="UP000518904">
    <property type="component" value="Unassembled WGS sequence"/>
</dbReference>
<dbReference type="Gene3D" id="3.40.50.300">
    <property type="entry name" value="P-loop containing nucleotide triphosphate hydrolases"/>
    <property type="match status" value="1"/>
</dbReference>
<dbReference type="Pfam" id="PF00437">
    <property type="entry name" value="T2SSE"/>
    <property type="match status" value="1"/>
</dbReference>
<feature type="domain" description="Bacterial type II secretion system protein E" evidence="2">
    <location>
        <begin position="16"/>
        <end position="73"/>
    </location>
</feature>
<feature type="non-terminal residue" evidence="3">
    <location>
        <position position="1"/>
    </location>
</feature>
<accession>A0A7Y0SGK5</accession>
<comment type="similarity">
    <text evidence="1">Belongs to the GSP E family.</text>
</comment>
<evidence type="ECO:0000256" key="1">
    <source>
        <dbReference type="ARBA" id="ARBA00006611"/>
    </source>
</evidence>
<reference evidence="3 4" key="1">
    <citation type="submission" date="2020-04" db="EMBL/GenBank/DDBJ databases">
        <title>Whole-genome sequencing of Vibrio spp. from China reveals different genetic environments of blaCTX-M-14 among diverse lineages.</title>
        <authorList>
            <person name="Zheng Z."/>
            <person name="Ye L."/>
            <person name="Chen S."/>
        </authorList>
    </citation>
    <scope>NUCLEOTIDE SEQUENCE [LARGE SCALE GENOMIC DNA]</scope>
    <source>
        <strain evidence="3 4">Vb0551</strain>
    </source>
</reference>
<dbReference type="AlphaFoldDB" id="A0A7Y0SGK5"/>
<protein>
    <submittedName>
        <fullName evidence="3">Flp pilus assembly complex ATPase component TadA</fullName>
    </submittedName>
</protein>
<dbReference type="InterPro" id="IPR027417">
    <property type="entry name" value="P-loop_NTPase"/>
</dbReference>
<evidence type="ECO:0000313" key="3">
    <source>
        <dbReference type="EMBL" id="NMU82877.1"/>
    </source>
</evidence>
<feature type="non-terminal residue" evidence="3">
    <location>
        <position position="85"/>
    </location>
</feature>